<dbReference type="PROSITE" id="PS51898">
    <property type="entry name" value="TYR_RECOMBINASE"/>
    <property type="match status" value="1"/>
</dbReference>
<dbReference type="SUPFAM" id="SSF56349">
    <property type="entry name" value="DNA breaking-rejoining enzymes"/>
    <property type="match status" value="1"/>
</dbReference>
<dbReference type="PANTHER" id="PTHR30349:SF82">
    <property type="entry name" value="INTEGRASE_RECOMBINASE YOEC-RELATED"/>
    <property type="match status" value="1"/>
</dbReference>
<name>A0A841TUT5_9BACL</name>
<evidence type="ECO:0000256" key="1">
    <source>
        <dbReference type="ARBA" id="ARBA00023172"/>
    </source>
</evidence>
<dbReference type="PANTHER" id="PTHR30349">
    <property type="entry name" value="PHAGE INTEGRASE-RELATED"/>
    <property type="match status" value="1"/>
</dbReference>
<organism evidence="3 4">
    <name type="scientific">Cohnella xylanilytica</name>
    <dbReference type="NCBI Taxonomy" id="557555"/>
    <lineage>
        <taxon>Bacteria</taxon>
        <taxon>Bacillati</taxon>
        <taxon>Bacillota</taxon>
        <taxon>Bacilli</taxon>
        <taxon>Bacillales</taxon>
        <taxon>Paenibacillaceae</taxon>
        <taxon>Cohnella</taxon>
    </lineage>
</organism>
<sequence length="204" mass="24131">MKFVQPIRDKAIIIQIKNYLKVRSFRDYLLFSMGIHSGLRIADLLKLQVWQVRDQVHVTFIAEKTKNRRRKRRKEKKFIIHPDYREDLEIYIRDMPDDAYLFVSRQRKRKSGAVGEPIRRETAWKMLSRAAKHFGLQEIGCHSLRKTWGYHMITSTPPEQAAYVMALLMEAFGHETQEETLRYLGLTQDALDAMILRMSFTQTG</sequence>
<comment type="caution">
    <text evidence="3">The sequence shown here is derived from an EMBL/GenBank/DDBJ whole genome shotgun (WGS) entry which is preliminary data.</text>
</comment>
<dbReference type="EMBL" id="JACJVR010000002">
    <property type="protein sequence ID" value="MBB6689923.1"/>
    <property type="molecule type" value="Genomic_DNA"/>
</dbReference>
<dbReference type="GO" id="GO:0003677">
    <property type="term" value="F:DNA binding"/>
    <property type="evidence" value="ECO:0007669"/>
    <property type="project" value="InterPro"/>
</dbReference>
<dbReference type="Proteomes" id="UP000553776">
    <property type="component" value="Unassembled WGS sequence"/>
</dbReference>
<proteinExistence type="predicted"/>
<dbReference type="InterPro" id="IPR013762">
    <property type="entry name" value="Integrase-like_cat_sf"/>
</dbReference>
<evidence type="ECO:0000259" key="2">
    <source>
        <dbReference type="PROSITE" id="PS51898"/>
    </source>
</evidence>
<reference evidence="3 4" key="1">
    <citation type="submission" date="2020-08" db="EMBL/GenBank/DDBJ databases">
        <title>Cohnella phylogeny.</title>
        <authorList>
            <person name="Dunlap C."/>
        </authorList>
    </citation>
    <scope>NUCLEOTIDE SEQUENCE [LARGE SCALE GENOMIC DNA]</scope>
    <source>
        <strain evidence="3 4">DSM 25239</strain>
    </source>
</reference>
<evidence type="ECO:0000313" key="3">
    <source>
        <dbReference type="EMBL" id="MBB6689923.1"/>
    </source>
</evidence>
<dbReference type="GO" id="GO:0015074">
    <property type="term" value="P:DNA integration"/>
    <property type="evidence" value="ECO:0007669"/>
    <property type="project" value="InterPro"/>
</dbReference>
<accession>A0A841TUT5</accession>
<dbReference type="InterPro" id="IPR002104">
    <property type="entry name" value="Integrase_catalytic"/>
</dbReference>
<keyword evidence="1" id="KW-0233">DNA recombination</keyword>
<dbReference type="Gene3D" id="1.10.443.10">
    <property type="entry name" value="Intergrase catalytic core"/>
    <property type="match status" value="1"/>
</dbReference>
<dbReference type="AlphaFoldDB" id="A0A841TUT5"/>
<protein>
    <submittedName>
        <fullName evidence="3">Tyrosine-type recombinase/integrase</fullName>
    </submittedName>
</protein>
<dbReference type="RefSeq" id="WP_185133948.1">
    <property type="nucleotide sequence ID" value="NZ_JACJVR010000002.1"/>
</dbReference>
<dbReference type="InterPro" id="IPR011010">
    <property type="entry name" value="DNA_brk_join_enz"/>
</dbReference>
<dbReference type="GO" id="GO:0006310">
    <property type="term" value="P:DNA recombination"/>
    <property type="evidence" value="ECO:0007669"/>
    <property type="project" value="UniProtKB-KW"/>
</dbReference>
<gene>
    <name evidence="3" type="ORF">H7B90_00765</name>
</gene>
<dbReference type="InterPro" id="IPR050090">
    <property type="entry name" value="Tyrosine_recombinase_XerCD"/>
</dbReference>
<evidence type="ECO:0000313" key="4">
    <source>
        <dbReference type="Proteomes" id="UP000553776"/>
    </source>
</evidence>
<dbReference type="Pfam" id="PF00589">
    <property type="entry name" value="Phage_integrase"/>
    <property type="match status" value="1"/>
</dbReference>
<keyword evidence="4" id="KW-1185">Reference proteome</keyword>
<feature type="domain" description="Tyr recombinase" evidence="2">
    <location>
        <begin position="1"/>
        <end position="196"/>
    </location>
</feature>